<evidence type="ECO:0000313" key="2">
    <source>
        <dbReference type="Proteomes" id="UP000029672"/>
    </source>
</evidence>
<organism evidence="1 2">
    <name type="scientific">Candidatus Francisella endociliophora</name>
    <dbReference type="NCBI Taxonomy" id="653937"/>
    <lineage>
        <taxon>Bacteria</taxon>
        <taxon>Pseudomonadati</taxon>
        <taxon>Pseudomonadota</taxon>
        <taxon>Gammaproteobacteria</taxon>
        <taxon>Thiotrichales</taxon>
        <taxon>Francisellaceae</taxon>
        <taxon>Francisella</taxon>
    </lineage>
</organism>
<proteinExistence type="predicted"/>
<gene>
    <name evidence="1" type="ORF">LO80_00710</name>
</gene>
<dbReference type="AlphaFoldDB" id="A0A097EM39"/>
<dbReference type="HOGENOM" id="CLU_1822522_0_0_6"/>
<dbReference type="RefSeq" id="WP_040007634.1">
    <property type="nucleotide sequence ID" value="NZ_CP009574.1"/>
</dbReference>
<name>A0A097EM39_9GAMM</name>
<dbReference type="Proteomes" id="UP000029672">
    <property type="component" value="Chromosome"/>
</dbReference>
<protein>
    <recommendedName>
        <fullName evidence="3">Chloroquine resistance protein</fullName>
    </recommendedName>
</protein>
<evidence type="ECO:0008006" key="3">
    <source>
        <dbReference type="Google" id="ProtNLM"/>
    </source>
</evidence>
<dbReference type="STRING" id="1547445.LO80_00710"/>
<keyword evidence="2" id="KW-1185">Reference proteome</keyword>
<reference evidence="1 2" key="1">
    <citation type="submission" date="2014-10" db="EMBL/GenBank/DDBJ databases">
        <title>Whole genome sequence of Francisella endociliophora strain FSC1006, isolated from a laboratory culture of the marine ciliate Euplotes raikovi.</title>
        <authorList>
            <person name="Granberg M."/>
            <person name="Backman S."/>
            <person name="Lundmark E."/>
            <person name="Nilsson E."/>
            <person name="Karlsson E."/>
            <person name="Thelaus J."/>
            <person name="Ohrman C."/>
            <person name="Larkeryd A."/>
            <person name="Stenberg P."/>
        </authorList>
    </citation>
    <scope>NUCLEOTIDE SEQUENCE [LARGE SCALE GENOMIC DNA]</scope>
    <source>
        <strain evidence="1 2">FSC1006</strain>
    </source>
</reference>
<accession>A0A097EM39</accession>
<sequence length="141" mass="16502">MNFENQLQEVFDIDLWELKEQYKPCKSESLVVAEEQKETQNEEAVIEPQLLYSNEKNSSKLINFFISDTLNINLYKNIAANLFFNSQINIFHSEIDPVLDKYKGINILEKDLIIKDTDLLSIQSKKNILSKLYEYADFAVK</sequence>
<evidence type="ECO:0000313" key="1">
    <source>
        <dbReference type="EMBL" id="AIT08639.1"/>
    </source>
</evidence>
<dbReference type="EMBL" id="CP009574">
    <property type="protein sequence ID" value="AIT08639.1"/>
    <property type="molecule type" value="Genomic_DNA"/>
</dbReference>
<dbReference type="KEGG" id="frf:LO80_00710"/>
<dbReference type="OrthoDB" id="5604621at2"/>